<evidence type="ECO:0000259" key="1">
    <source>
        <dbReference type="PROSITE" id="PS51203"/>
    </source>
</evidence>
<dbReference type="InterPro" id="IPR037898">
    <property type="entry name" value="NudC_fam"/>
</dbReference>
<dbReference type="OrthoDB" id="515366at2759"/>
<accession>A0A2H8TFX1</accession>
<dbReference type="EMBL" id="GFXV01000373">
    <property type="protein sequence ID" value="MBW12178.1"/>
    <property type="molecule type" value="Transcribed_RNA"/>
</dbReference>
<dbReference type="PANTHER" id="PTHR12356">
    <property type="entry name" value="NUCLEAR MOVEMENT PROTEIN NUDC"/>
    <property type="match status" value="1"/>
</dbReference>
<dbReference type="Pfam" id="PF04969">
    <property type="entry name" value="CS"/>
    <property type="match status" value="1"/>
</dbReference>
<dbReference type="InterPro" id="IPR007052">
    <property type="entry name" value="CS_dom"/>
</dbReference>
<dbReference type="AlphaFoldDB" id="A0A2H8TFX1"/>
<dbReference type="GO" id="GO:0006457">
    <property type="term" value="P:protein folding"/>
    <property type="evidence" value="ECO:0007669"/>
    <property type="project" value="TreeGrafter"/>
</dbReference>
<name>A0A2H8TFX1_9HEMI</name>
<dbReference type="Gene3D" id="1.20.5.740">
    <property type="entry name" value="Single helix bin"/>
    <property type="match status" value="1"/>
</dbReference>
<dbReference type="GO" id="GO:0005737">
    <property type="term" value="C:cytoplasm"/>
    <property type="evidence" value="ECO:0007669"/>
    <property type="project" value="TreeGrafter"/>
</dbReference>
<dbReference type="Gene3D" id="2.60.40.790">
    <property type="match status" value="1"/>
</dbReference>
<dbReference type="SUPFAM" id="SSF49764">
    <property type="entry name" value="HSP20-like chaperones"/>
    <property type="match status" value="1"/>
</dbReference>
<evidence type="ECO:0000313" key="2">
    <source>
        <dbReference type="EMBL" id="MBW12178.1"/>
    </source>
</evidence>
<dbReference type="PANTHER" id="PTHR12356:SF18">
    <property type="entry name" value="NUDC DOMAIN-CONTAINING PROTEIN 2"/>
    <property type="match status" value="1"/>
</dbReference>
<reference evidence="2" key="1">
    <citation type="submission" date="2017-10" db="EMBL/GenBank/DDBJ databases">
        <title>Transcriptome Assembly of Sugarcane Aphid Adults.</title>
        <authorList>
            <person name="Scully E.D."/>
            <person name="Palmer N.A."/>
            <person name="Geib S.M."/>
            <person name="Sarath G."/>
            <person name="Sattler S.E."/>
        </authorList>
    </citation>
    <scope>NUCLEOTIDE SEQUENCE</scope>
    <source>
        <tissue evidence="2">Whole body</tissue>
    </source>
</reference>
<dbReference type="GO" id="GO:0051082">
    <property type="term" value="F:unfolded protein binding"/>
    <property type="evidence" value="ECO:0007669"/>
    <property type="project" value="TreeGrafter"/>
</dbReference>
<proteinExistence type="predicted"/>
<feature type="domain" description="CS" evidence="1">
    <location>
        <begin position="15"/>
        <end position="107"/>
    </location>
</feature>
<dbReference type="PROSITE" id="PS51203">
    <property type="entry name" value="CS"/>
    <property type="match status" value="1"/>
</dbReference>
<dbReference type="InterPro" id="IPR008978">
    <property type="entry name" value="HSP20-like_chaperone"/>
</dbReference>
<protein>
    <submittedName>
        <fullName evidence="2">NudC domain-containing protein 2</fullName>
    </submittedName>
</protein>
<gene>
    <name evidence="2" type="primary">Nudcd2_1</name>
</gene>
<organism evidence="2">
    <name type="scientific">Melanaphis sacchari</name>
    <dbReference type="NCBI Taxonomy" id="742174"/>
    <lineage>
        <taxon>Eukaryota</taxon>
        <taxon>Metazoa</taxon>
        <taxon>Ecdysozoa</taxon>
        <taxon>Arthropoda</taxon>
        <taxon>Hexapoda</taxon>
        <taxon>Insecta</taxon>
        <taxon>Pterygota</taxon>
        <taxon>Neoptera</taxon>
        <taxon>Paraneoptera</taxon>
        <taxon>Hemiptera</taxon>
        <taxon>Sternorrhyncha</taxon>
        <taxon>Aphidomorpha</taxon>
        <taxon>Aphidoidea</taxon>
        <taxon>Aphididae</taxon>
        <taxon>Aphidini</taxon>
        <taxon>Melanaphis</taxon>
    </lineage>
</organism>
<sequence length="159" mass="18173">MAVSHFDEKSGIVPCITKWGRWWQTVDELLIEVTLPVNTKSKDIKINVTNSSITCQILGKTLFSGNLFRKVRGDDTLWTLEDNGTLLNIVLTKADFSEKEIVWEAFMKDGSFKADPLTYLEMSKKMDLEKLQIKYPGMDFSRSELQKNYDSIPGLNSEL</sequence>